<feature type="region of interest" description="Disordered" evidence="1">
    <location>
        <begin position="1"/>
        <end position="61"/>
    </location>
</feature>
<feature type="compositionally biased region" description="Polar residues" evidence="1">
    <location>
        <begin position="264"/>
        <end position="281"/>
    </location>
</feature>
<dbReference type="AlphaFoldDB" id="A0A0L6V9M8"/>
<dbReference type="Proteomes" id="UP000037035">
    <property type="component" value="Unassembled WGS sequence"/>
</dbReference>
<dbReference type="GO" id="GO:0003700">
    <property type="term" value="F:DNA-binding transcription factor activity"/>
    <property type="evidence" value="ECO:0007669"/>
    <property type="project" value="InterPro"/>
</dbReference>
<sequence length="482" mass="53222">MPRQPLANTPGLPPYGQRSSEVSLSIPAHNSRRKEQNRIAQRQLRERRQQQEAAQALKLQQQQSEIRRLNRLIADLRNENFALRSQGHTRRRQSVIPISSLSRGLLPLAPAAKAGPLPTLEPNLKPLFARHSVDYSSLHGAGMHTGGPSHRVHQQRHFKSWSGEDQRASTFGPHLRQPAARGAVQYLGQQASRGPTRLQTGTSEDINKQADLNPEEAVPAGNFCGNTHSSGISAVLMTPKPPTSNWLSRKATPPMGRLAGQCPTNAWLNSPQKLQRSSQLDPTPKMDNSFFSPPSGDLASFWAGQPPNSPNKHEGREDVEHFSAPTISAPSDFFPASTPLMSSDRIQLRKTSESASSDTNSLALDSDNHSAFSNMSINPVDLPFIPPQLGSRHVPRCLSPTATASSPEAQIEERTLIRENKPILFRSPFIDISDSEIQEQPNFGLPLSWIETKKFNVEASSPLPTHAKSMFFEINEMWGSDF</sequence>
<dbReference type="OrthoDB" id="2501352at2759"/>
<dbReference type="EMBL" id="LAVV01006995">
    <property type="protein sequence ID" value="KNZ57496.1"/>
    <property type="molecule type" value="Genomic_DNA"/>
</dbReference>
<reference evidence="3 4" key="1">
    <citation type="submission" date="2015-08" db="EMBL/GenBank/DDBJ databases">
        <title>Next Generation Sequencing and Analysis of the Genome of Puccinia sorghi L Schw, the Causal Agent of Maize Common Rust.</title>
        <authorList>
            <person name="Rochi L."/>
            <person name="Burguener G."/>
            <person name="Darino M."/>
            <person name="Turjanski A."/>
            <person name="Kreff E."/>
            <person name="Dieguez M.J."/>
            <person name="Sacco F."/>
        </authorList>
    </citation>
    <scope>NUCLEOTIDE SEQUENCE [LARGE SCALE GENOMIC DNA]</scope>
    <source>
        <strain evidence="3 4">RO10H11247</strain>
    </source>
</reference>
<evidence type="ECO:0000256" key="1">
    <source>
        <dbReference type="SAM" id="MobiDB-lite"/>
    </source>
</evidence>
<protein>
    <recommendedName>
        <fullName evidence="2">BZIP domain-containing protein</fullName>
    </recommendedName>
</protein>
<feature type="region of interest" description="Disordered" evidence="1">
    <location>
        <begin position="264"/>
        <end position="316"/>
    </location>
</feature>
<feature type="compositionally biased region" description="Basic and acidic residues" evidence="1">
    <location>
        <begin position="33"/>
        <end position="50"/>
    </location>
</feature>
<evidence type="ECO:0000313" key="4">
    <source>
        <dbReference type="Proteomes" id="UP000037035"/>
    </source>
</evidence>
<evidence type="ECO:0000313" key="3">
    <source>
        <dbReference type="EMBL" id="KNZ57496.1"/>
    </source>
</evidence>
<dbReference type="PROSITE" id="PS00036">
    <property type="entry name" value="BZIP_BASIC"/>
    <property type="match status" value="1"/>
</dbReference>
<gene>
    <name evidence="3" type="ORF">VP01_2142g2</name>
</gene>
<dbReference type="InterPro" id="IPR004827">
    <property type="entry name" value="bZIP"/>
</dbReference>
<comment type="caution">
    <text evidence="3">The sequence shown here is derived from an EMBL/GenBank/DDBJ whole genome shotgun (WGS) entry which is preliminary data.</text>
</comment>
<keyword evidence="4" id="KW-1185">Reference proteome</keyword>
<evidence type="ECO:0000259" key="2">
    <source>
        <dbReference type="PROSITE" id="PS00036"/>
    </source>
</evidence>
<dbReference type="VEuPathDB" id="FungiDB:VP01_2142g2"/>
<accession>A0A0L6V9M8</accession>
<name>A0A0L6V9M8_9BASI</name>
<organism evidence="3 4">
    <name type="scientific">Puccinia sorghi</name>
    <dbReference type="NCBI Taxonomy" id="27349"/>
    <lineage>
        <taxon>Eukaryota</taxon>
        <taxon>Fungi</taxon>
        <taxon>Dikarya</taxon>
        <taxon>Basidiomycota</taxon>
        <taxon>Pucciniomycotina</taxon>
        <taxon>Pucciniomycetes</taxon>
        <taxon>Pucciniales</taxon>
        <taxon>Pucciniaceae</taxon>
        <taxon>Puccinia</taxon>
    </lineage>
</organism>
<proteinExistence type="predicted"/>
<feature type="compositionally biased region" description="Low complexity" evidence="1">
    <location>
        <begin position="51"/>
        <end position="61"/>
    </location>
</feature>
<feature type="domain" description="BZIP" evidence="2">
    <location>
        <begin position="32"/>
        <end position="47"/>
    </location>
</feature>